<evidence type="ECO:0000256" key="4">
    <source>
        <dbReference type="ARBA" id="ARBA00023136"/>
    </source>
</evidence>
<evidence type="ECO:0000313" key="7">
    <source>
        <dbReference type="EMBL" id="CAH2093600.1"/>
    </source>
</evidence>
<comment type="caution">
    <text evidence="7">The sequence shown here is derived from an EMBL/GenBank/DDBJ whole genome shotgun (WGS) entry which is preliminary data.</text>
</comment>
<accession>A0AAU9U7A4</accession>
<dbReference type="InterPro" id="IPR023271">
    <property type="entry name" value="Aquaporin-like"/>
</dbReference>
<evidence type="ECO:0000256" key="5">
    <source>
        <dbReference type="RuleBase" id="RU000477"/>
    </source>
</evidence>
<keyword evidence="8" id="KW-1185">Reference proteome</keyword>
<proteinExistence type="inferred from homology"/>
<feature type="transmembrane region" description="Helical" evidence="6">
    <location>
        <begin position="151"/>
        <end position="171"/>
    </location>
</feature>
<dbReference type="AlphaFoldDB" id="A0AAU9U7A4"/>
<dbReference type="InterPro" id="IPR000425">
    <property type="entry name" value="MIP"/>
</dbReference>
<feature type="transmembrane region" description="Helical" evidence="6">
    <location>
        <begin position="34"/>
        <end position="54"/>
    </location>
</feature>
<feature type="transmembrane region" description="Helical" evidence="6">
    <location>
        <begin position="183"/>
        <end position="205"/>
    </location>
</feature>
<evidence type="ECO:0000256" key="2">
    <source>
        <dbReference type="ARBA" id="ARBA00022692"/>
    </source>
</evidence>
<comment type="subcellular location">
    <subcellularLocation>
        <location evidence="1">Membrane</location>
        <topology evidence="1">Multi-pass membrane protein</topology>
    </subcellularLocation>
</comment>
<dbReference type="PANTHER" id="PTHR19139:SF270">
    <property type="entry name" value="ENTOMOGLYCEROPORIN 1-RELATED"/>
    <property type="match status" value="1"/>
</dbReference>
<dbReference type="Pfam" id="PF00230">
    <property type="entry name" value="MIP"/>
    <property type="match status" value="1"/>
</dbReference>
<comment type="similarity">
    <text evidence="5">Belongs to the MIP/aquaporin (TC 1.A.8) family.</text>
</comment>
<dbReference type="EMBL" id="CAKOGL010000013">
    <property type="protein sequence ID" value="CAH2093600.1"/>
    <property type="molecule type" value="Genomic_DNA"/>
</dbReference>
<dbReference type="PANTHER" id="PTHR19139">
    <property type="entry name" value="AQUAPORIN TRANSPORTER"/>
    <property type="match status" value="1"/>
</dbReference>
<evidence type="ECO:0000256" key="3">
    <source>
        <dbReference type="ARBA" id="ARBA00022989"/>
    </source>
</evidence>
<keyword evidence="2 5" id="KW-0812">Transmembrane</keyword>
<keyword evidence="4 6" id="KW-0472">Membrane</keyword>
<feature type="transmembrane region" description="Helical" evidence="6">
    <location>
        <begin position="225"/>
        <end position="245"/>
    </location>
</feature>
<reference evidence="7" key="1">
    <citation type="submission" date="2022-03" db="EMBL/GenBank/DDBJ databases">
        <authorList>
            <person name="Tunstrom K."/>
        </authorList>
    </citation>
    <scope>NUCLEOTIDE SEQUENCE</scope>
</reference>
<evidence type="ECO:0000256" key="1">
    <source>
        <dbReference type="ARBA" id="ARBA00004141"/>
    </source>
</evidence>
<gene>
    <name evidence="7" type="ORF">EEDITHA_LOCUS9252</name>
</gene>
<name>A0AAU9U7A4_EUPED</name>
<dbReference type="InterPro" id="IPR034294">
    <property type="entry name" value="Aquaporin_transptr"/>
</dbReference>
<evidence type="ECO:0000256" key="6">
    <source>
        <dbReference type="SAM" id="Phobius"/>
    </source>
</evidence>
<organism evidence="7 8">
    <name type="scientific">Euphydryas editha</name>
    <name type="common">Edith's checkerspot</name>
    <dbReference type="NCBI Taxonomy" id="104508"/>
    <lineage>
        <taxon>Eukaryota</taxon>
        <taxon>Metazoa</taxon>
        <taxon>Ecdysozoa</taxon>
        <taxon>Arthropoda</taxon>
        <taxon>Hexapoda</taxon>
        <taxon>Insecta</taxon>
        <taxon>Pterygota</taxon>
        <taxon>Neoptera</taxon>
        <taxon>Endopterygota</taxon>
        <taxon>Lepidoptera</taxon>
        <taxon>Glossata</taxon>
        <taxon>Ditrysia</taxon>
        <taxon>Papilionoidea</taxon>
        <taxon>Nymphalidae</taxon>
        <taxon>Nymphalinae</taxon>
        <taxon>Euphydryas</taxon>
    </lineage>
</organism>
<feature type="transmembrane region" description="Helical" evidence="6">
    <location>
        <begin position="66"/>
        <end position="87"/>
    </location>
</feature>
<keyword evidence="3 6" id="KW-1133">Transmembrane helix</keyword>
<dbReference type="GO" id="GO:0015267">
    <property type="term" value="F:channel activity"/>
    <property type="evidence" value="ECO:0007669"/>
    <property type="project" value="InterPro"/>
</dbReference>
<dbReference type="Proteomes" id="UP001153954">
    <property type="component" value="Unassembled WGS sequence"/>
</dbReference>
<keyword evidence="5" id="KW-0813">Transport</keyword>
<sequence>MENRLVKVTEDLIVEEINVKPKQNVSWFTDNWRAILSEFVSTTSLLLIGCMTCVPIDGLPMNPPIYSTLGFGLVVLINIQMCGHISGAHMNPVVTLAAVIWGKMSVALGIVYSLAQFSGALIGYGILMALSPIDLSSGVCVTRPHVKHTEYQALGIEIVLTVILVLVNCSVWDPINEKKIQSVSTMFGLIIAGLSIAGGPLTGAGMNPARSLAPAVWTNTWNSHWVYWIGPLLGSIAAVLFYKYIWLKVEKVEEPEVLTWTGSRNFVSQS</sequence>
<dbReference type="GO" id="GO:0005886">
    <property type="term" value="C:plasma membrane"/>
    <property type="evidence" value="ECO:0007669"/>
    <property type="project" value="TreeGrafter"/>
</dbReference>
<dbReference type="PRINTS" id="PR00783">
    <property type="entry name" value="MINTRINSICP"/>
</dbReference>
<protein>
    <submittedName>
        <fullName evidence="7">Uncharacterized protein</fullName>
    </submittedName>
</protein>
<dbReference type="SUPFAM" id="SSF81338">
    <property type="entry name" value="Aquaporin-like"/>
    <property type="match status" value="1"/>
</dbReference>
<dbReference type="Gene3D" id="1.20.1080.10">
    <property type="entry name" value="Glycerol uptake facilitator protein"/>
    <property type="match status" value="1"/>
</dbReference>
<evidence type="ECO:0000313" key="8">
    <source>
        <dbReference type="Proteomes" id="UP001153954"/>
    </source>
</evidence>